<dbReference type="AlphaFoldDB" id="A0A1G8LBW7"/>
<proteinExistence type="predicted"/>
<dbReference type="Proteomes" id="UP000198607">
    <property type="component" value="Unassembled WGS sequence"/>
</dbReference>
<gene>
    <name evidence="1" type="ORF">SAMN05660652_03597</name>
</gene>
<organism evidence="1 2">
    <name type="scientific">Propionivibrio dicarboxylicus</name>
    <dbReference type="NCBI Taxonomy" id="83767"/>
    <lineage>
        <taxon>Bacteria</taxon>
        <taxon>Pseudomonadati</taxon>
        <taxon>Pseudomonadota</taxon>
        <taxon>Betaproteobacteria</taxon>
        <taxon>Rhodocyclales</taxon>
        <taxon>Rhodocyclaceae</taxon>
        <taxon>Propionivibrio</taxon>
    </lineage>
</organism>
<accession>A0A1G8LBW7</accession>
<reference evidence="1 2" key="1">
    <citation type="submission" date="2016-10" db="EMBL/GenBank/DDBJ databases">
        <authorList>
            <person name="de Groot N.N."/>
        </authorList>
    </citation>
    <scope>NUCLEOTIDE SEQUENCE [LARGE SCALE GENOMIC DNA]</scope>
    <source>
        <strain evidence="1 2">DSM 5885</strain>
    </source>
</reference>
<evidence type="ECO:0000313" key="2">
    <source>
        <dbReference type="Proteomes" id="UP000198607"/>
    </source>
</evidence>
<sequence length="77" mass="8721">MARLTKAQKRVISIIAHGLVAESISRNVEGLQGFRDFIENSMDATERAIVKFFVDELKRIPKELATEIEEWKNGTSS</sequence>
<dbReference type="OrthoDB" id="9999069at2"/>
<keyword evidence="2" id="KW-1185">Reference proteome</keyword>
<name>A0A1G8LBW7_9RHOO</name>
<protein>
    <submittedName>
        <fullName evidence="1">Uncharacterized protein</fullName>
    </submittedName>
</protein>
<dbReference type="STRING" id="83767.SAMN05660652_03597"/>
<dbReference type="EMBL" id="FNCY01000021">
    <property type="protein sequence ID" value="SDI53209.1"/>
    <property type="molecule type" value="Genomic_DNA"/>
</dbReference>
<dbReference type="RefSeq" id="WP_091939733.1">
    <property type="nucleotide sequence ID" value="NZ_FNCY01000021.1"/>
</dbReference>
<evidence type="ECO:0000313" key="1">
    <source>
        <dbReference type="EMBL" id="SDI53209.1"/>
    </source>
</evidence>